<dbReference type="HOGENOM" id="CLU_2885668_0_0_1"/>
<protein>
    <submittedName>
        <fullName evidence="1">Uncharacterized protein</fullName>
    </submittedName>
</protein>
<proteinExistence type="predicted"/>
<accession>H1VZY0</accession>
<dbReference type="AlphaFoldDB" id="H1VZY0"/>
<evidence type="ECO:0000313" key="2">
    <source>
        <dbReference type="Proteomes" id="UP000007174"/>
    </source>
</evidence>
<gene>
    <name evidence="1" type="ORF">CH063_03698</name>
</gene>
<name>H1VZY0_COLHI</name>
<dbReference type="Proteomes" id="UP000007174">
    <property type="component" value="Unassembled WGS sequence"/>
</dbReference>
<sequence length="63" mass="7285">MFGIISRRADSQCLRTRRFESCGRRLNLLPFDQDSFYSLFFSGRRRLFASSHSFFGGGWDAPG</sequence>
<organism evidence="1 2">
    <name type="scientific">Colletotrichum higginsianum (strain IMI 349063)</name>
    <name type="common">Crucifer anthracnose fungus</name>
    <dbReference type="NCBI Taxonomy" id="759273"/>
    <lineage>
        <taxon>Eukaryota</taxon>
        <taxon>Fungi</taxon>
        <taxon>Dikarya</taxon>
        <taxon>Ascomycota</taxon>
        <taxon>Pezizomycotina</taxon>
        <taxon>Sordariomycetes</taxon>
        <taxon>Hypocreomycetidae</taxon>
        <taxon>Glomerellales</taxon>
        <taxon>Glomerellaceae</taxon>
        <taxon>Colletotrichum</taxon>
        <taxon>Colletotrichum destructivum species complex</taxon>
    </lineage>
</organism>
<evidence type="ECO:0000313" key="1">
    <source>
        <dbReference type="EMBL" id="CCF45792.1"/>
    </source>
</evidence>
<dbReference type="EMBL" id="CACQ02008057">
    <property type="protein sequence ID" value="CCF45792.1"/>
    <property type="molecule type" value="Genomic_DNA"/>
</dbReference>
<reference evidence="2" key="1">
    <citation type="journal article" date="2012" name="Nat. Genet.">
        <title>Lifestyle transitions in plant pathogenic Colletotrichum fungi deciphered by genome and transcriptome analyses.</title>
        <authorList>
            <person name="O'Connell R.J."/>
            <person name="Thon M.R."/>
            <person name="Hacquard S."/>
            <person name="Amyotte S.G."/>
            <person name="Kleemann J."/>
            <person name="Torres M.F."/>
            <person name="Damm U."/>
            <person name="Buiate E.A."/>
            <person name="Epstein L."/>
            <person name="Alkan N."/>
            <person name="Altmueller J."/>
            <person name="Alvarado-Balderrama L."/>
            <person name="Bauser C.A."/>
            <person name="Becker C."/>
            <person name="Birren B.W."/>
            <person name="Chen Z."/>
            <person name="Choi J."/>
            <person name="Crouch J.A."/>
            <person name="Duvick J.P."/>
            <person name="Farman M.A."/>
            <person name="Gan P."/>
            <person name="Heiman D."/>
            <person name="Henrissat B."/>
            <person name="Howard R.J."/>
            <person name="Kabbage M."/>
            <person name="Koch C."/>
            <person name="Kracher B."/>
            <person name="Kubo Y."/>
            <person name="Law A.D."/>
            <person name="Lebrun M.-H."/>
            <person name="Lee Y.-H."/>
            <person name="Miyara I."/>
            <person name="Moore N."/>
            <person name="Neumann U."/>
            <person name="Nordstroem K."/>
            <person name="Panaccione D.G."/>
            <person name="Panstruga R."/>
            <person name="Place M."/>
            <person name="Proctor R.H."/>
            <person name="Prusky D."/>
            <person name="Rech G."/>
            <person name="Reinhardt R."/>
            <person name="Rollins J.A."/>
            <person name="Rounsley S."/>
            <person name="Schardl C.L."/>
            <person name="Schwartz D.C."/>
            <person name="Shenoy N."/>
            <person name="Shirasu K."/>
            <person name="Sikhakolli U.R."/>
            <person name="Stueber K."/>
            <person name="Sukno S.A."/>
            <person name="Sweigard J.A."/>
            <person name="Takano Y."/>
            <person name="Takahara H."/>
            <person name="Trail F."/>
            <person name="van der Does H.C."/>
            <person name="Voll L.M."/>
            <person name="Will I."/>
            <person name="Young S."/>
            <person name="Zeng Q."/>
            <person name="Zhang J."/>
            <person name="Zhou S."/>
            <person name="Dickman M.B."/>
            <person name="Schulze-Lefert P."/>
            <person name="Ver Loren van Themaat E."/>
            <person name="Ma L.-J."/>
            <person name="Vaillancourt L.J."/>
        </authorList>
    </citation>
    <scope>NUCLEOTIDE SEQUENCE [LARGE SCALE GENOMIC DNA]</scope>
    <source>
        <strain evidence="2">IMI 349063</strain>
    </source>
</reference>